<dbReference type="EMBL" id="MGGR01000014">
    <property type="protein sequence ID" value="OGM33739.1"/>
    <property type="molecule type" value="Genomic_DNA"/>
</dbReference>
<proteinExistence type="predicted"/>
<sequence>MSVEGPLRSGGLDGGFIHVCPDCPIRLAINASVSNRLPCHSETRQLCEAELESMQSGSTPNENTKIPSESITKV</sequence>
<evidence type="ECO:0000256" key="1">
    <source>
        <dbReference type="SAM" id="MobiDB-lite"/>
    </source>
</evidence>
<evidence type="ECO:0000313" key="3">
    <source>
        <dbReference type="Proteomes" id="UP000177169"/>
    </source>
</evidence>
<dbReference type="AlphaFoldDB" id="A0A1F7Z3Q9"/>
<evidence type="ECO:0000313" key="2">
    <source>
        <dbReference type="EMBL" id="OGM33739.1"/>
    </source>
</evidence>
<accession>A0A1F7Z3Q9</accession>
<comment type="caution">
    <text evidence="2">The sequence shown here is derived from an EMBL/GenBank/DDBJ whole genome shotgun (WGS) entry which is preliminary data.</text>
</comment>
<dbReference type="Proteomes" id="UP000177169">
    <property type="component" value="Unassembled WGS sequence"/>
</dbReference>
<protein>
    <submittedName>
        <fullName evidence="2">Uncharacterized protein</fullName>
    </submittedName>
</protein>
<reference evidence="2 3" key="1">
    <citation type="journal article" date="2016" name="Nat. Commun.">
        <title>Thousands of microbial genomes shed light on interconnected biogeochemical processes in an aquifer system.</title>
        <authorList>
            <person name="Anantharaman K."/>
            <person name="Brown C.T."/>
            <person name="Hug L.A."/>
            <person name="Sharon I."/>
            <person name="Castelle C.J."/>
            <person name="Probst A.J."/>
            <person name="Thomas B.C."/>
            <person name="Singh A."/>
            <person name="Wilkins M.J."/>
            <person name="Karaoz U."/>
            <person name="Brodie E.L."/>
            <person name="Williams K.H."/>
            <person name="Hubbard S.S."/>
            <person name="Banfield J.F."/>
        </authorList>
    </citation>
    <scope>NUCLEOTIDE SEQUENCE [LARGE SCALE GENOMIC DNA]</scope>
</reference>
<dbReference type="STRING" id="1802505.A3D01_06405"/>
<feature type="region of interest" description="Disordered" evidence="1">
    <location>
        <begin position="51"/>
        <end position="74"/>
    </location>
</feature>
<name>A0A1F7Z3Q9_9BACT</name>
<gene>
    <name evidence="2" type="ORF">A3D01_06405</name>
</gene>
<organism evidence="2 3">
    <name type="scientific">Candidatus Woesebacteria bacterium RIFCSPHIGHO2_02_FULL_39_13</name>
    <dbReference type="NCBI Taxonomy" id="1802505"/>
    <lineage>
        <taxon>Bacteria</taxon>
        <taxon>Candidatus Woeseibacteriota</taxon>
    </lineage>
</organism>
<feature type="compositionally biased region" description="Polar residues" evidence="1">
    <location>
        <begin position="53"/>
        <end position="74"/>
    </location>
</feature>